<dbReference type="KEGG" id="mgra:A4G16_02430"/>
<evidence type="ECO:0000313" key="2">
    <source>
        <dbReference type="Proteomes" id="UP000501366"/>
    </source>
</evidence>
<dbReference type="RefSeq" id="WP_165888558.1">
    <property type="nucleotide sequence ID" value="NZ_CP015030.1"/>
</dbReference>
<gene>
    <name evidence="1" type="ORF">A4G16_02430</name>
</gene>
<name>A0A6G8JGV3_9PAST</name>
<reference evidence="1 2" key="1">
    <citation type="submission" date="2016-03" db="EMBL/GenBank/DDBJ databases">
        <authorList>
            <person name="Bojesen A.M."/>
            <person name="Planet P."/>
            <person name="Hansen M.J."/>
        </authorList>
    </citation>
    <scope>NUCLEOTIDE SEQUENCE [LARGE SCALE GENOMIC DNA]</scope>
    <source>
        <strain evidence="1 2">B 234/94</strain>
    </source>
</reference>
<accession>A0A6G8JGV3</accession>
<proteinExistence type="predicted"/>
<dbReference type="EMBL" id="CP015030">
    <property type="protein sequence ID" value="QIM66309.1"/>
    <property type="molecule type" value="Genomic_DNA"/>
</dbReference>
<dbReference type="AlphaFoldDB" id="A0A6G8JGV3"/>
<evidence type="ECO:0000313" key="1">
    <source>
        <dbReference type="EMBL" id="QIM66309.1"/>
    </source>
</evidence>
<sequence>MSKEQIELTRQDLIVGHVYEAKRKQVNPYREINDRQILWIGKEFYKDEYQEVVQYDSPTVRSGQNYPKVSVIKFLKWAKSDVTVEMPKGEWRIE</sequence>
<dbReference type="Proteomes" id="UP000501366">
    <property type="component" value="Chromosome"/>
</dbReference>
<protein>
    <submittedName>
        <fullName evidence="1">Uncharacterized protein</fullName>
    </submittedName>
</protein>
<organism evidence="1 2">
    <name type="scientific">Mannheimia granulomatis</name>
    <dbReference type="NCBI Taxonomy" id="85402"/>
    <lineage>
        <taxon>Bacteria</taxon>
        <taxon>Pseudomonadati</taxon>
        <taxon>Pseudomonadota</taxon>
        <taxon>Gammaproteobacteria</taxon>
        <taxon>Pasteurellales</taxon>
        <taxon>Pasteurellaceae</taxon>
        <taxon>Mannheimia</taxon>
    </lineage>
</organism>